<dbReference type="SMART" id="SM00184">
    <property type="entry name" value="RING"/>
    <property type="match status" value="1"/>
</dbReference>
<dbReference type="AlphaFoldDB" id="A0A6L2J4B2"/>
<dbReference type="SUPFAM" id="SSF57850">
    <property type="entry name" value="RING/U-box"/>
    <property type="match status" value="1"/>
</dbReference>
<dbReference type="Pfam" id="PF13639">
    <property type="entry name" value="zf-RING_2"/>
    <property type="match status" value="1"/>
</dbReference>
<feature type="domain" description="RING-type" evidence="5">
    <location>
        <begin position="28"/>
        <end position="71"/>
    </location>
</feature>
<evidence type="ECO:0000256" key="4">
    <source>
        <dbReference type="PROSITE-ProRule" id="PRU00175"/>
    </source>
</evidence>
<evidence type="ECO:0000256" key="1">
    <source>
        <dbReference type="ARBA" id="ARBA00022723"/>
    </source>
</evidence>
<dbReference type="PROSITE" id="PS50089">
    <property type="entry name" value="ZF_RING_2"/>
    <property type="match status" value="1"/>
</dbReference>
<gene>
    <name evidence="6" type="ORF">Tci_003674</name>
</gene>
<reference evidence="6" key="1">
    <citation type="journal article" date="2019" name="Sci. Rep.">
        <title>Draft genome of Tanacetum cinerariifolium, the natural source of mosquito coil.</title>
        <authorList>
            <person name="Yamashiro T."/>
            <person name="Shiraishi A."/>
            <person name="Satake H."/>
            <person name="Nakayama K."/>
        </authorList>
    </citation>
    <scope>NUCLEOTIDE SEQUENCE</scope>
</reference>
<dbReference type="InterPro" id="IPR001841">
    <property type="entry name" value="Znf_RING"/>
</dbReference>
<dbReference type="GO" id="GO:0061630">
    <property type="term" value="F:ubiquitin protein ligase activity"/>
    <property type="evidence" value="ECO:0007669"/>
    <property type="project" value="TreeGrafter"/>
</dbReference>
<dbReference type="Gene3D" id="3.30.40.10">
    <property type="entry name" value="Zinc/RING finger domain, C3HC4 (zinc finger)"/>
    <property type="match status" value="1"/>
</dbReference>
<keyword evidence="2 4" id="KW-0863">Zinc-finger</keyword>
<evidence type="ECO:0000256" key="2">
    <source>
        <dbReference type="ARBA" id="ARBA00022771"/>
    </source>
</evidence>
<dbReference type="GO" id="GO:0008270">
    <property type="term" value="F:zinc ion binding"/>
    <property type="evidence" value="ECO:0007669"/>
    <property type="project" value="UniProtKB-KW"/>
</dbReference>
<dbReference type="EMBL" id="BKCJ010000277">
    <property type="protein sequence ID" value="GEU31696.1"/>
    <property type="molecule type" value="Genomic_DNA"/>
</dbReference>
<sequence length="181" mass="20348">MSIPVGINQIKSITLDPSILKTLHDTTCPICIEEFLGQQKIIQLTKCKHIFHNKCILAWLSKNNRTCPLCREVLRPTPDRVWVPVPQGFVPPSPLPNTPALRKLLKHENKTPTPLPNMRYGLSFHRQAEGTATVLSPIEMNYLKDFLSTAGYGDEECVRLLARACGPFSYCIKSCSSVLYL</sequence>
<dbReference type="PANTHER" id="PTHR45969:SF69">
    <property type="entry name" value="FINGER DOMAIN PROTEIN, PUTATIVE (AFU_ORTHOLOGUE AFUA_3G12190)-RELATED"/>
    <property type="match status" value="1"/>
</dbReference>
<evidence type="ECO:0000313" key="6">
    <source>
        <dbReference type="EMBL" id="GEU31696.1"/>
    </source>
</evidence>
<dbReference type="GO" id="GO:0016567">
    <property type="term" value="P:protein ubiquitination"/>
    <property type="evidence" value="ECO:0007669"/>
    <property type="project" value="TreeGrafter"/>
</dbReference>
<comment type="caution">
    <text evidence="6">The sequence shown here is derived from an EMBL/GenBank/DDBJ whole genome shotgun (WGS) entry which is preliminary data.</text>
</comment>
<keyword evidence="3" id="KW-0862">Zinc</keyword>
<organism evidence="6">
    <name type="scientific">Tanacetum cinerariifolium</name>
    <name type="common">Dalmatian daisy</name>
    <name type="synonym">Chrysanthemum cinerariifolium</name>
    <dbReference type="NCBI Taxonomy" id="118510"/>
    <lineage>
        <taxon>Eukaryota</taxon>
        <taxon>Viridiplantae</taxon>
        <taxon>Streptophyta</taxon>
        <taxon>Embryophyta</taxon>
        <taxon>Tracheophyta</taxon>
        <taxon>Spermatophyta</taxon>
        <taxon>Magnoliopsida</taxon>
        <taxon>eudicotyledons</taxon>
        <taxon>Gunneridae</taxon>
        <taxon>Pentapetalae</taxon>
        <taxon>asterids</taxon>
        <taxon>campanulids</taxon>
        <taxon>Asterales</taxon>
        <taxon>Asteraceae</taxon>
        <taxon>Asteroideae</taxon>
        <taxon>Anthemideae</taxon>
        <taxon>Anthemidinae</taxon>
        <taxon>Tanacetum</taxon>
    </lineage>
</organism>
<accession>A0A6L2J4B2</accession>
<protein>
    <recommendedName>
        <fullName evidence="5">RING-type domain-containing protein</fullName>
    </recommendedName>
</protein>
<proteinExistence type="predicted"/>
<evidence type="ECO:0000256" key="3">
    <source>
        <dbReference type="ARBA" id="ARBA00022833"/>
    </source>
</evidence>
<dbReference type="InterPro" id="IPR013083">
    <property type="entry name" value="Znf_RING/FYVE/PHD"/>
</dbReference>
<keyword evidence="1" id="KW-0479">Metal-binding</keyword>
<dbReference type="PANTHER" id="PTHR45969">
    <property type="entry name" value="RING ZINC FINGER PROTEIN-RELATED"/>
    <property type="match status" value="1"/>
</dbReference>
<name>A0A6L2J4B2_TANCI</name>
<evidence type="ECO:0000259" key="5">
    <source>
        <dbReference type="PROSITE" id="PS50089"/>
    </source>
</evidence>